<protein>
    <submittedName>
        <fullName evidence="1">Disease resistance protein</fullName>
    </submittedName>
</protein>
<name>A0ACC1YLG4_MELAZ</name>
<comment type="caution">
    <text evidence="1">The sequence shown here is derived from an EMBL/GenBank/DDBJ whole genome shotgun (WGS) entry which is preliminary data.</text>
</comment>
<sequence length="631" mass="73916">MADAIVSFAVERLGDFLIQEAVFLGGVRNEMQLIKNELEWIVCFIKDAEEKQDDDPLVRKWVSDIRDIAYDIEDVLDKFLLKVDDGETPGQRVPGFLPSIRMCACIFSEGKEKVNLYRTGKKIEDLRKRISDLTRKRERYGLKNIDSKSEGTSNSLGRLKQLRRATSFAVEEEDVGFEDDADKLLAKLLEEEPRRFLISLFGMGGLGKTTLARKLYHSDDVKNKFDCCAWVSVSQDYQTEDLLLRIIKSFNIITSDHLERMREQDLERYLHKSLQGRSYLVVIDDVWKKEAWESLKRAFPDKKNGSRVIITTRIKEVAERSDERTHFHELRFLRPDESWQLLSEKAFRNTNADEELEKLGREMVQKSNGLPLAIVVLGGLLSTKKRQEWRIVRDNIWRHLRNDSIHISNLLALSFNDLSYQLKLCFLYLGLFPEDYEINIEKLIKLLVAEDLIAQDYDRILEDVAKHNLEQLINRSLIQLEKRCWGRIATCRLHDLLRDLAIQKARELNFLHIYDQIKNTTCSSSMSSCRRQAFYSRIEYSRLQQWNPLSRSLLLFNQRWDGNFRITEHLAPLCARFTFLRVLDIEAAEVTGTRLWRPNYLTEKMAKLIHLKYLGLRNSRIYKLPTSIINL</sequence>
<dbReference type="Proteomes" id="UP001164539">
    <property type="component" value="Chromosome 2"/>
</dbReference>
<organism evidence="1 2">
    <name type="scientific">Melia azedarach</name>
    <name type="common">Chinaberry tree</name>
    <dbReference type="NCBI Taxonomy" id="155640"/>
    <lineage>
        <taxon>Eukaryota</taxon>
        <taxon>Viridiplantae</taxon>
        <taxon>Streptophyta</taxon>
        <taxon>Embryophyta</taxon>
        <taxon>Tracheophyta</taxon>
        <taxon>Spermatophyta</taxon>
        <taxon>Magnoliopsida</taxon>
        <taxon>eudicotyledons</taxon>
        <taxon>Gunneridae</taxon>
        <taxon>Pentapetalae</taxon>
        <taxon>rosids</taxon>
        <taxon>malvids</taxon>
        <taxon>Sapindales</taxon>
        <taxon>Meliaceae</taxon>
        <taxon>Melia</taxon>
    </lineage>
</organism>
<reference evidence="1 2" key="1">
    <citation type="journal article" date="2023" name="Science">
        <title>Complex scaffold remodeling in plant triterpene biosynthesis.</title>
        <authorList>
            <person name="De La Pena R."/>
            <person name="Hodgson H."/>
            <person name="Liu J.C."/>
            <person name="Stephenson M.J."/>
            <person name="Martin A.C."/>
            <person name="Owen C."/>
            <person name="Harkess A."/>
            <person name="Leebens-Mack J."/>
            <person name="Jimenez L.E."/>
            <person name="Osbourn A."/>
            <person name="Sattely E.S."/>
        </authorList>
    </citation>
    <scope>NUCLEOTIDE SEQUENCE [LARGE SCALE GENOMIC DNA]</scope>
    <source>
        <strain evidence="2">cv. JPN11</strain>
        <tissue evidence="1">Leaf</tissue>
    </source>
</reference>
<gene>
    <name evidence="1" type="ORF">OWV82_003319</name>
</gene>
<proteinExistence type="predicted"/>
<dbReference type="EMBL" id="CM051395">
    <property type="protein sequence ID" value="KAJ4724316.1"/>
    <property type="molecule type" value="Genomic_DNA"/>
</dbReference>
<evidence type="ECO:0000313" key="1">
    <source>
        <dbReference type="EMBL" id="KAJ4724316.1"/>
    </source>
</evidence>
<accession>A0ACC1YLG4</accession>
<evidence type="ECO:0000313" key="2">
    <source>
        <dbReference type="Proteomes" id="UP001164539"/>
    </source>
</evidence>
<keyword evidence="2" id="KW-1185">Reference proteome</keyword>